<dbReference type="EMBL" id="JARBDR010000141">
    <property type="protein sequence ID" value="KAJ8320521.1"/>
    <property type="molecule type" value="Genomic_DNA"/>
</dbReference>
<name>A0ABQ9FUU7_TEGGR</name>
<proteinExistence type="predicted"/>
<keyword evidence="1" id="KW-1133">Transmembrane helix</keyword>
<accession>A0ABQ9FUU7</accession>
<protein>
    <submittedName>
        <fullName evidence="2">Uncharacterized protein</fullName>
    </submittedName>
</protein>
<feature type="transmembrane region" description="Helical" evidence="1">
    <location>
        <begin position="37"/>
        <end position="55"/>
    </location>
</feature>
<keyword evidence="1" id="KW-0812">Transmembrane</keyword>
<gene>
    <name evidence="2" type="ORF">KUTeg_002108</name>
</gene>
<evidence type="ECO:0000313" key="2">
    <source>
        <dbReference type="EMBL" id="KAJ8320521.1"/>
    </source>
</evidence>
<comment type="caution">
    <text evidence="2">The sequence shown here is derived from an EMBL/GenBank/DDBJ whole genome shotgun (WGS) entry which is preliminary data.</text>
</comment>
<evidence type="ECO:0000313" key="3">
    <source>
        <dbReference type="Proteomes" id="UP001217089"/>
    </source>
</evidence>
<sequence>MYDDISQIFEMCSIVKRVTLAYFNAYMYLEFQKYKDIYLLKFCYIYLYYIFPLSVKLNDNTSI</sequence>
<dbReference type="Proteomes" id="UP001217089">
    <property type="component" value="Unassembled WGS sequence"/>
</dbReference>
<reference evidence="2 3" key="1">
    <citation type="submission" date="2022-12" db="EMBL/GenBank/DDBJ databases">
        <title>Chromosome-level genome of Tegillarca granosa.</title>
        <authorList>
            <person name="Kim J."/>
        </authorList>
    </citation>
    <scope>NUCLEOTIDE SEQUENCE [LARGE SCALE GENOMIC DNA]</scope>
    <source>
        <strain evidence="2">Teg-2019</strain>
        <tissue evidence="2">Adductor muscle</tissue>
    </source>
</reference>
<evidence type="ECO:0000256" key="1">
    <source>
        <dbReference type="SAM" id="Phobius"/>
    </source>
</evidence>
<keyword evidence="3" id="KW-1185">Reference proteome</keyword>
<organism evidence="2 3">
    <name type="scientific">Tegillarca granosa</name>
    <name type="common">Malaysian cockle</name>
    <name type="synonym">Anadara granosa</name>
    <dbReference type="NCBI Taxonomy" id="220873"/>
    <lineage>
        <taxon>Eukaryota</taxon>
        <taxon>Metazoa</taxon>
        <taxon>Spiralia</taxon>
        <taxon>Lophotrochozoa</taxon>
        <taxon>Mollusca</taxon>
        <taxon>Bivalvia</taxon>
        <taxon>Autobranchia</taxon>
        <taxon>Pteriomorphia</taxon>
        <taxon>Arcoida</taxon>
        <taxon>Arcoidea</taxon>
        <taxon>Arcidae</taxon>
        <taxon>Tegillarca</taxon>
    </lineage>
</organism>
<keyword evidence="1" id="KW-0472">Membrane</keyword>